<dbReference type="KEGG" id="dsl:Dacsa_2110"/>
<gene>
    <name evidence="2" type="ORF">Dacsa_2110</name>
</gene>
<dbReference type="CDD" id="cd08994">
    <property type="entry name" value="GH43_62_32_68_117_130-like"/>
    <property type="match status" value="1"/>
</dbReference>
<dbReference type="OrthoDB" id="561670at2"/>
<keyword evidence="3" id="KW-1185">Reference proteome</keyword>
<evidence type="ECO:0000256" key="1">
    <source>
        <dbReference type="SAM" id="MobiDB-lite"/>
    </source>
</evidence>
<dbReference type="eggNOG" id="COG3210">
    <property type="taxonomic scope" value="Bacteria"/>
</dbReference>
<dbReference type="eggNOG" id="COG2931">
    <property type="taxonomic scope" value="Bacteria"/>
</dbReference>
<dbReference type="SUPFAM" id="SSF63446">
    <property type="entry name" value="Type I dockerin domain"/>
    <property type="match status" value="1"/>
</dbReference>
<dbReference type="RefSeq" id="WP_015229736.1">
    <property type="nucleotide sequence ID" value="NC_019780.1"/>
</dbReference>
<dbReference type="Gene3D" id="1.10.1330.10">
    <property type="entry name" value="Dockerin domain"/>
    <property type="match status" value="1"/>
</dbReference>
<sequence length="721" mass="78360">MERQEYIGIQELALENEPNFGLETLLETVNQRLIEFSSSDRATVVLETAFGAEDSTTDIETLQEALQSGAFFNGINVEVIPSAALEGALGAYALAHNQIYLSEELLVSSPQEASAVLLEEVGHAIDDFLNVRDSAGDEGAIFSSLVHGEELSQETLTLLQSEDDRRVFEIDGETFIVEQSETFETTLGPAHRGTGFRPTLEDAAPWGDSWGASVLRGDDGLYHMWVSVIANNADMEYWPVNSYVIHATSINPQGPYEYVADAFPVFAHAVDVKRGPEGKWVAFLTAGVVDGQLGPSSYGPAVEFNEDGQPTREINLGASNEATVIVTADSPYGPWSDPIVILEPRKLLDGIDANFSAVVHQDGSLVGLWRTYPKGSQVHWVRATNYLDPKTYEWQEQETPLFKTPYDGYTPEGLEDMFVWYDQEEKLYHALFHDMVIPEGELFQDALGHAYSVDGKSWVYTGEVDTGEAASTVVRYTDGTTTRSSRARPHLLIVDGQITHLISAEQEPEDGRNFTLIEPVLRVELRRNSEQENAPNDTPTGENPPTVTLTIDPTQGSEAEQTKFTLTATASEAVSGEQTVSLTTSGDVDGDDFTGNLPSAIAIADGETTATVELTVNDDDAVEGEETAAFILSNPSDGISLGANTNVDFSIADNETTEELQGDFNDDGITNLDDLGLFAAAFGSAEGDDNYSTTVDLTNDGLINNDDLGQLATFFAEEFSL</sequence>
<dbReference type="Gene3D" id="2.115.10.20">
    <property type="entry name" value="Glycosyl hydrolase domain, family 43"/>
    <property type="match status" value="1"/>
</dbReference>
<dbReference type="PATRIC" id="fig|13035.3.peg.2395"/>
<protein>
    <recommendedName>
        <fullName evidence="4">Calx-beta domain-containing protein</fullName>
    </recommendedName>
</protein>
<accession>K9YXD1</accession>
<dbReference type="AlphaFoldDB" id="K9YXD1"/>
<dbReference type="SUPFAM" id="SSF75005">
    <property type="entry name" value="Arabinanase/levansucrase/invertase"/>
    <property type="match status" value="1"/>
</dbReference>
<feature type="region of interest" description="Disordered" evidence="1">
    <location>
        <begin position="528"/>
        <end position="558"/>
    </location>
</feature>
<feature type="compositionally biased region" description="Polar residues" evidence="1">
    <location>
        <begin position="531"/>
        <end position="558"/>
    </location>
</feature>
<dbReference type="InterPro" id="IPR036439">
    <property type="entry name" value="Dockerin_dom_sf"/>
</dbReference>
<dbReference type="EMBL" id="CP003944">
    <property type="protein sequence ID" value="AFZ50743.1"/>
    <property type="molecule type" value="Genomic_DNA"/>
</dbReference>
<evidence type="ECO:0000313" key="3">
    <source>
        <dbReference type="Proteomes" id="UP000010482"/>
    </source>
</evidence>
<dbReference type="STRING" id="13035.Dacsa_2110"/>
<dbReference type="Proteomes" id="UP000010482">
    <property type="component" value="Chromosome"/>
</dbReference>
<organism evidence="2 3">
    <name type="scientific">Dactylococcopsis salina (strain PCC 8305)</name>
    <name type="common">Myxobactron salinum</name>
    <dbReference type="NCBI Taxonomy" id="13035"/>
    <lineage>
        <taxon>Bacteria</taxon>
        <taxon>Bacillati</taxon>
        <taxon>Cyanobacteriota</taxon>
        <taxon>Cyanophyceae</taxon>
        <taxon>Nodosilineales</taxon>
        <taxon>Cymatolegaceae</taxon>
        <taxon>Dactylococcopsis</taxon>
    </lineage>
</organism>
<name>K9YXD1_DACS8</name>
<dbReference type="SUPFAM" id="SSF141072">
    <property type="entry name" value="CalX-like"/>
    <property type="match status" value="1"/>
</dbReference>
<proteinExistence type="predicted"/>
<reference evidence="2" key="1">
    <citation type="submission" date="2012-04" db="EMBL/GenBank/DDBJ databases">
        <title>Finished genome of Dactylococcopsis salina PCC 8305.</title>
        <authorList>
            <consortium name="US DOE Joint Genome Institute"/>
            <person name="Gugger M."/>
            <person name="Coursin T."/>
            <person name="Rippka R."/>
            <person name="Tandeau De Marsac N."/>
            <person name="Huntemann M."/>
            <person name="Wei C.-L."/>
            <person name="Han J."/>
            <person name="Detter J.C."/>
            <person name="Han C."/>
            <person name="Tapia R."/>
            <person name="Daligault H."/>
            <person name="Chen A."/>
            <person name="Krypides N."/>
            <person name="Mavromatis K."/>
            <person name="Markowitz V."/>
            <person name="Szeto E."/>
            <person name="Ivanova N."/>
            <person name="Ovchinnikova G."/>
            <person name="Pagani I."/>
            <person name="Pati A."/>
            <person name="Goodwin L."/>
            <person name="Peters L."/>
            <person name="Pitluck S."/>
            <person name="Woyke T."/>
            <person name="Kerfeld C."/>
        </authorList>
    </citation>
    <scope>NUCLEOTIDE SEQUENCE [LARGE SCALE GENOMIC DNA]</scope>
    <source>
        <strain evidence="2">PCC 8305</strain>
    </source>
</reference>
<dbReference type="Gene3D" id="2.60.40.2030">
    <property type="match status" value="1"/>
</dbReference>
<dbReference type="InterPro" id="IPR038081">
    <property type="entry name" value="CalX-like_sf"/>
</dbReference>
<evidence type="ECO:0008006" key="4">
    <source>
        <dbReference type="Google" id="ProtNLM"/>
    </source>
</evidence>
<dbReference type="InterPro" id="IPR023296">
    <property type="entry name" value="Glyco_hydro_beta-prop_sf"/>
</dbReference>
<evidence type="ECO:0000313" key="2">
    <source>
        <dbReference type="EMBL" id="AFZ50743.1"/>
    </source>
</evidence>
<dbReference type="eggNOG" id="COG0737">
    <property type="taxonomic scope" value="Bacteria"/>
</dbReference>
<dbReference type="GO" id="GO:0000272">
    <property type="term" value="P:polysaccharide catabolic process"/>
    <property type="evidence" value="ECO:0007669"/>
    <property type="project" value="InterPro"/>
</dbReference>
<dbReference type="HOGENOM" id="CLU_383445_0_0_3"/>